<evidence type="ECO:0000256" key="1">
    <source>
        <dbReference type="SAM" id="MobiDB-lite"/>
    </source>
</evidence>
<name>A0A284QUF9_ARMOS</name>
<sequence>MSQQDVTRFNALPRTSRAPSGHVANDWHFDIRFIHLDPPSHLLFMVQPESTFIHTEMLGNKPMMFFPETGKEAAPEVARGLIRAFLTSFGDSGMTPLAPWKLTTEDTDLATAVGAEFKKLGVRKELCKISVSHSNAAIARESFEDFFNGLKSHMNFSEIASAAVSCPESIAFRNFTPPSSVSRAAASTHREGGGDSSSFETALAYVNIRKNCIPIDFSKPVDHTWGARIMKEIDDVLAMIKSKPENIIKAEADAGNSETALDYGFRLRNGLECTPNRALTRRYLVQAALDTDAPAERRSIAHSALIDWYTESNEDFRHRYLQAAAWHANESVKLAPGKTSPAAMVYAQNVMKPQAEHAVDMYLQYKELWSALERRDQDMEKGRAKMDQKRMARPNRYKCATVGCGIEAVSGHVFSRCISSLHLLYRDGSNEQFQVLGNVTQTRSPIIVAETSFFILDSRHFSSYFYLMSLQTEKKDWKNHKPFCMPGAPCSVIDVDGPSSIGSGSKKDSIQIPMKFGNGRTTMVSSSTMSPEFLKEMRDAAEADATGRDKLPPESFTVEMGKLNVGSGSGTVDQCVESEEVD</sequence>
<dbReference type="EMBL" id="FUEG01000002">
    <property type="protein sequence ID" value="SJL00053.1"/>
    <property type="molecule type" value="Genomic_DNA"/>
</dbReference>
<evidence type="ECO:0000313" key="2">
    <source>
        <dbReference type="EMBL" id="SJL00053.1"/>
    </source>
</evidence>
<dbReference type="OrthoDB" id="432970at2759"/>
<evidence type="ECO:0000313" key="3">
    <source>
        <dbReference type="Proteomes" id="UP000219338"/>
    </source>
</evidence>
<feature type="region of interest" description="Disordered" evidence="1">
    <location>
        <begin position="560"/>
        <end position="582"/>
    </location>
</feature>
<gene>
    <name evidence="2" type="ORF">ARMOST_03365</name>
</gene>
<reference evidence="3" key="1">
    <citation type="journal article" date="2017" name="Nat. Ecol. Evol.">
        <title>Genome expansion and lineage-specific genetic innovations in the forest pathogenic fungi Armillaria.</title>
        <authorList>
            <person name="Sipos G."/>
            <person name="Prasanna A.N."/>
            <person name="Walter M.C."/>
            <person name="O'Connor E."/>
            <person name="Balint B."/>
            <person name="Krizsan K."/>
            <person name="Kiss B."/>
            <person name="Hess J."/>
            <person name="Varga T."/>
            <person name="Slot J."/>
            <person name="Riley R."/>
            <person name="Boka B."/>
            <person name="Rigling D."/>
            <person name="Barry K."/>
            <person name="Lee J."/>
            <person name="Mihaltcheva S."/>
            <person name="LaButti K."/>
            <person name="Lipzen A."/>
            <person name="Waldron R."/>
            <person name="Moloney N.M."/>
            <person name="Sperisen C."/>
            <person name="Kredics L."/>
            <person name="Vagvoelgyi C."/>
            <person name="Patrignani A."/>
            <person name="Fitzpatrick D."/>
            <person name="Nagy I."/>
            <person name="Doyle S."/>
            <person name="Anderson J.B."/>
            <person name="Grigoriev I.V."/>
            <person name="Gueldener U."/>
            <person name="Muensterkoetter M."/>
            <person name="Nagy L.G."/>
        </authorList>
    </citation>
    <scope>NUCLEOTIDE SEQUENCE [LARGE SCALE GENOMIC DNA]</scope>
    <source>
        <strain evidence="3">C18/9</strain>
    </source>
</reference>
<proteinExistence type="predicted"/>
<organism evidence="2 3">
    <name type="scientific">Armillaria ostoyae</name>
    <name type="common">Armillaria root rot fungus</name>
    <dbReference type="NCBI Taxonomy" id="47428"/>
    <lineage>
        <taxon>Eukaryota</taxon>
        <taxon>Fungi</taxon>
        <taxon>Dikarya</taxon>
        <taxon>Basidiomycota</taxon>
        <taxon>Agaricomycotina</taxon>
        <taxon>Agaricomycetes</taxon>
        <taxon>Agaricomycetidae</taxon>
        <taxon>Agaricales</taxon>
        <taxon>Marasmiineae</taxon>
        <taxon>Physalacriaceae</taxon>
        <taxon>Armillaria</taxon>
    </lineage>
</organism>
<dbReference type="AlphaFoldDB" id="A0A284QUF9"/>
<accession>A0A284QUF9</accession>
<dbReference type="STRING" id="47428.A0A284QUF9"/>
<protein>
    <submittedName>
        <fullName evidence="2">Uncharacterized protein</fullName>
    </submittedName>
</protein>
<dbReference type="Proteomes" id="UP000219338">
    <property type="component" value="Unassembled WGS sequence"/>
</dbReference>
<dbReference type="OMA" id="HVANDWH"/>
<keyword evidence="3" id="KW-1185">Reference proteome</keyword>